<name>A0A081DE04_NONUL</name>
<dbReference type="Proteomes" id="UP000028980">
    <property type="component" value="Unassembled WGS sequence"/>
</dbReference>
<evidence type="ECO:0000256" key="1">
    <source>
        <dbReference type="ARBA" id="ARBA00022801"/>
    </source>
</evidence>
<protein>
    <submittedName>
        <fullName evidence="6">SerINE proTEASE</fullName>
    </submittedName>
</protein>
<evidence type="ECO:0000313" key="6">
    <source>
        <dbReference type="EMBL" id="GAK77150.1"/>
    </source>
</evidence>
<dbReference type="PROSITE" id="PS51635">
    <property type="entry name" value="PNPLA"/>
    <property type="match status" value="1"/>
</dbReference>
<dbReference type="PANTHER" id="PTHR14226">
    <property type="entry name" value="NEUROPATHY TARGET ESTERASE/SWISS CHEESE D.MELANOGASTER"/>
    <property type="match status" value="1"/>
</dbReference>
<dbReference type="InterPro" id="IPR016035">
    <property type="entry name" value="Acyl_Trfase/lysoPLipase"/>
</dbReference>
<proteinExistence type="predicted"/>
<evidence type="ECO:0000256" key="3">
    <source>
        <dbReference type="ARBA" id="ARBA00023098"/>
    </source>
</evidence>
<keyword evidence="3 4" id="KW-0443">Lipid metabolism</keyword>
<feature type="active site" description="Nucleophile" evidence="4">
    <location>
        <position position="38"/>
    </location>
</feature>
<evidence type="ECO:0000256" key="4">
    <source>
        <dbReference type="PROSITE-ProRule" id="PRU01161"/>
    </source>
</evidence>
<dbReference type="InterPro" id="IPR002641">
    <property type="entry name" value="PNPLA_dom"/>
</dbReference>
<dbReference type="PANTHER" id="PTHR14226:SF29">
    <property type="entry name" value="NEUROPATHY TARGET ESTERASE SWS"/>
    <property type="match status" value="1"/>
</dbReference>
<dbReference type="GO" id="GO:0008233">
    <property type="term" value="F:peptidase activity"/>
    <property type="evidence" value="ECO:0007669"/>
    <property type="project" value="UniProtKB-KW"/>
</dbReference>
<dbReference type="AlphaFoldDB" id="A0A081DE04"/>
<dbReference type="GO" id="GO:0006508">
    <property type="term" value="P:proteolysis"/>
    <property type="evidence" value="ECO:0007669"/>
    <property type="project" value="UniProtKB-KW"/>
</dbReference>
<feature type="active site" description="Proton acceptor" evidence="4">
    <location>
        <position position="150"/>
    </location>
</feature>
<evidence type="ECO:0000256" key="2">
    <source>
        <dbReference type="ARBA" id="ARBA00022963"/>
    </source>
</evidence>
<feature type="domain" description="PNPLA" evidence="5">
    <location>
        <begin position="5"/>
        <end position="163"/>
    </location>
</feature>
<accession>A0A081DE04</accession>
<dbReference type="Gene3D" id="3.40.1090.10">
    <property type="entry name" value="Cytosolic phospholipase A2 catalytic domain"/>
    <property type="match status" value="2"/>
</dbReference>
<sequence>MKVGLALSGGGAKGIAHAGVLKALKEHDVLVHKISGTSAGALIGALYAADIDIEDIYKFFRSSNLFHPSKFAFGQPGFIKSNVFIDHISSYIPVDSFESLKLPLIVAATDLNKATLKLFDSGELYMAILASAAFPGVFTPVTINDSVYIDGGVINNFPIDLLEDCDIKLGSYVNKIEPLNKKMKHSYDVAGRAYSISQYHRDSSKFYQADLMFEPEELYPFGLFSFRSLRKMFDIGYENACRQLDKSLLFD</sequence>
<keyword evidence="1 4" id="KW-0378">Hydrolase</keyword>
<keyword evidence="6" id="KW-0645">Protease</keyword>
<dbReference type="InterPro" id="IPR050301">
    <property type="entry name" value="NTE"/>
</dbReference>
<feature type="short sequence motif" description="DGA/G" evidence="4">
    <location>
        <begin position="150"/>
        <end position="152"/>
    </location>
</feature>
<dbReference type="GO" id="GO:0016042">
    <property type="term" value="P:lipid catabolic process"/>
    <property type="evidence" value="ECO:0007669"/>
    <property type="project" value="UniProtKB-UniRule"/>
</dbReference>
<organism evidence="6 7">
    <name type="scientific">Nonlabens ulvanivorans</name>
    <name type="common">Persicivirga ulvanivorans</name>
    <dbReference type="NCBI Taxonomy" id="906888"/>
    <lineage>
        <taxon>Bacteria</taxon>
        <taxon>Pseudomonadati</taxon>
        <taxon>Bacteroidota</taxon>
        <taxon>Flavobacteriia</taxon>
        <taxon>Flavobacteriales</taxon>
        <taxon>Flavobacteriaceae</taxon>
        <taxon>Nonlabens</taxon>
    </lineage>
</organism>
<reference evidence="6 7" key="1">
    <citation type="journal article" date="2014" name="Genome Announc.">
        <title>Draft Genome Sequences of Marine Flavobacterium Nonlabens Strains NR17, NR24, NR27, NR32, NR33, and Ara13.</title>
        <authorList>
            <person name="Nakanishi M."/>
            <person name="Meirelles P."/>
            <person name="Suzuki R."/>
            <person name="Takatani N."/>
            <person name="Mino S."/>
            <person name="Suda W."/>
            <person name="Oshima K."/>
            <person name="Hattori M."/>
            <person name="Ohkuma M."/>
            <person name="Hosokawa M."/>
            <person name="Miyashita K."/>
            <person name="Thompson F.L."/>
            <person name="Niwa A."/>
            <person name="Sawabe T."/>
            <person name="Sawabe T."/>
        </authorList>
    </citation>
    <scope>NUCLEOTIDE SEQUENCE [LARGE SCALE GENOMIC DNA]</scope>
    <source>
        <strain evidence="7">JCM19296</strain>
    </source>
</reference>
<dbReference type="Pfam" id="PF01734">
    <property type="entry name" value="Patatin"/>
    <property type="match status" value="1"/>
</dbReference>
<feature type="short sequence motif" description="GXGXXG" evidence="4">
    <location>
        <begin position="9"/>
        <end position="14"/>
    </location>
</feature>
<evidence type="ECO:0000259" key="5">
    <source>
        <dbReference type="PROSITE" id="PS51635"/>
    </source>
</evidence>
<keyword evidence="2 4" id="KW-0442">Lipid degradation</keyword>
<dbReference type="EMBL" id="BBLG01000007">
    <property type="protein sequence ID" value="GAK77150.1"/>
    <property type="molecule type" value="Genomic_DNA"/>
</dbReference>
<comment type="caution">
    <text evidence="6">The sequence shown here is derived from an EMBL/GenBank/DDBJ whole genome shotgun (WGS) entry which is preliminary data.</text>
</comment>
<evidence type="ECO:0000313" key="7">
    <source>
        <dbReference type="Proteomes" id="UP000028980"/>
    </source>
</evidence>
<gene>
    <name evidence="6" type="ORF">JCM19296_2755</name>
</gene>
<dbReference type="SUPFAM" id="SSF52151">
    <property type="entry name" value="FabD/lysophospholipase-like"/>
    <property type="match status" value="1"/>
</dbReference>
<feature type="short sequence motif" description="GXSXG" evidence="4">
    <location>
        <begin position="36"/>
        <end position="40"/>
    </location>
</feature>
<dbReference type="CDD" id="cd07205">
    <property type="entry name" value="Pat_PNPLA6_PNPLA7_NTE1_like"/>
    <property type="match status" value="1"/>
</dbReference>